<dbReference type="PRINTS" id="PR00412">
    <property type="entry name" value="EPOXHYDRLASE"/>
</dbReference>
<proteinExistence type="predicted"/>
<dbReference type="PANTHER" id="PTHR43329">
    <property type="entry name" value="EPOXIDE HYDROLASE"/>
    <property type="match status" value="1"/>
</dbReference>
<dbReference type="InterPro" id="IPR000639">
    <property type="entry name" value="Epox_hydrolase-like"/>
</dbReference>
<evidence type="ECO:0000313" key="3">
    <source>
        <dbReference type="EMBL" id="SUZ49347.1"/>
    </source>
</evidence>
<dbReference type="NCBIfam" id="NF002043">
    <property type="entry name" value="PRK00870.1"/>
    <property type="match status" value="1"/>
</dbReference>
<feature type="domain" description="AB hydrolase-1" evidence="2">
    <location>
        <begin position="51"/>
        <end position="189"/>
    </location>
</feature>
<sequence length="319" mass="35099">MSPTMTSPTGLEFLRTPDERFESLLGWPFEPHYVTLNEGLRVHYVDEGTGPTVLLLHGEPTWGYLYRKMIPGLVHSGCRVIVPDLVGFGRSDKPSLRDDYTYGRHLRWLTETIQAIEGAAPLGTITMFCQDWGGLIGLSHMARHPATYRGVVVSNTGVPLGRDIRMNDDDGFSMWRRFSQDVTPFLASVCVGGSSSPLNAKGFELSQEEQRAYDAPFPDEDYVAGARQFPLLVPTSSTHPSAPICWETWSLLATCEVPLTTAFASDDEVTGPLQGLMSASVPGAANQPHVIIENAGHFIQEHQPDQCVDAILGLLKRTE</sequence>
<reference evidence="3" key="1">
    <citation type="submission" date="2018-05" db="EMBL/GenBank/DDBJ databases">
        <authorList>
            <person name="Lanie J.A."/>
            <person name="Ng W.-L."/>
            <person name="Kazmierczak K.M."/>
            <person name="Andrzejewski T.M."/>
            <person name="Davidsen T.M."/>
            <person name="Wayne K.J."/>
            <person name="Tettelin H."/>
            <person name="Glass J.I."/>
            <person name="Rusch D."/>
            <person name="Podicherti R."/>
            <person name="Tsui H.-C.T."/>
            <person name="Winkler M.E."/>
        </authorList>
    </citation>
    <scope>NUCLEOTIDE SEQUENCE</scope>
</reference>
<name>A0A381N4C6_9ZZZZ</name>
<organism evidence="3">
    <name type="scientific">marine metagenome</name>
    <dbReference type="NCBI Taxonomy" id="408172"/>
    <lineage>
        <taxon>unclassified sequences</taxon>
        <taxon>metagenomes</taxon>
        <taxon>ecological metagenomes</taxon>
    </lineage>
</organism>
<dbReference type="Gene3D" id="3.40.50.1820">
    <property type="entry name" value="alpha/beta hydrolase"/>
    <property type="match status" value="1"/>
</dbReference>
<protein>
    <recommendedName>
        <fullName evidence="2">AB hydrolase-1 domain-containing protein</fullName>
    </recommendedName>
</protein>
<keyword evidence="1" id="KW-0378">Hydrolase</keyword>
<evidence type="ECO:0000256" key="1">
    <source>
        <dbReference type="ARBA" id="ARBA00022801"/>
    </source>
</evidence>
<dbReference type="SUPFAM" id="SSF53474">
    <property type="entry name" value="alpha/beta-Hydrolases"/>
    <property type="match status" value="1"/>
</dbReference>
<gene>
    <name evidence="3" type="ORF">METZ01_LOCUS2201</name>
</gene>
<dbReference type="Pfam" id="PF00561">
    <property type="entry name" value="Abhydrolase_1"/>
    <property type="match status" value="1"/>
</dbReference>
<dbReference type="InterPro" id="IPR029058">
    <property type="entry name" value="AB_hydrolase_fold"/>
</dbReference>
<accession>A0A381N4C6</accession>
<dbReference type="EMBL" id="UINC01000111">
    <property type="protein sequence ID" value="SUZ49347.1"/>
    <property type="molecule type" value="Genomic_DNA"/>
</dbReference>
<evidence type="ECO:0000259" key="2">
    <source>
        <dbReference type="Pfam" id="PF00561"/>
    </source>
</evidence>
<dbReference type="GO" id="GO:0016787">
    <property type="term" value="F:hydrolase activity"/>
    <property type="evidence" value="ECO:0007669"/>
    <property type="project" value="UniProtKB-KW"/>
</dbReference>
<dbReference type="InterPro" id="IPR000073">
    <property type="entry name" value="AB_hydrolase_1"/>
</dbReference>
<dbReference type="AlphaFoldDB" id="A0A381N4C6"/>